<gene>
    <name evidence="6" type="primary">ywqE</name>
    <name evidence="6" type="ORF">DEAC_c21720</name>
</gene>
<evidence type="ECO:0000256" key="4">
    <source>
        <dbReference type="ARBA" id="ARBA00022912"/>
    </source>
</evidence>
<dbReference type="GO" id="GO:0004725">
    <property type="term" value="F:protein tyrosine phosphatase activity"/>
    <property type="evidence" value="ECO:0007669"/>
    <property type="project" value="UniProtKB-EC"/>
</dbReference>
<dbReference type="STRING" id="476652.DEAC_c21720"/>
<dbReference type="SUPFAM" id="SSF89550">
    <property type="entry name" value="PHP domain-like"/>
    <property type="match status" value="1"/>
</dbReference>
<evidence type="ECO:0000313" key="6">
    <source>
        <dbReference type="EMBL" id="KLU66133.1"/>
    </source>
</evidence>
<dbReference type="Pfam" id="PF19567">
    <property type="entry name" value="CpsB_CapC"/>
    <property type="match status" value="1"/>
</dbReference>
<dbReference type="GO" id="GO:0030145">
    <property type="term" value="F:manganese ion binding"/>
    <property type="evidence" value="ECO:0007669"/>
    <property type="project" value="InterPro"/>
</dbReference>
<dbReference type="EMBL" id="LDZY01000006">
    <property type="protein sequence ID" value="KLU66133.1"/>
    <property type="molecule type" value="Genomic_DNA"/>
</dbReference>
<sequence length="264" mass="30296">MIDIHSHILPGLDDGSKSLEETLEIVRQLQKAGFETILTTPHVIEGTDYLHPDEILASVEQVRQAVIESGIPVQILPGAENYIFPEMAKWVREGKLLTLGNTKRYILVELPLMEIPRYTDQVFFDLNVEGLTPVLAHPERYREIIAEPERLIEWAKRGILFQIDFRSLSGRYGPQVKKLTERMLSSGLIHFIGSDAHRVSHSESDAETLQSLRQIIGEEKFEEVTVRNPQCILEGKEIRVNEEYVLKNVDIKKKKRGISRFFKI</sequence>
<evidence type="ECO:0000256" key="3">
    <source>
        <dbReference type="ARBA" id="ARBA00022801"/>
    </source>
</evidence>
<evidence type="ECO:0000313" key="7">
    <source>
        <dbReference type="Proteomes" id="UP000036356"/>
    </source>
</evidence>
<comment type="similarity">
    <text evidence="1">Belongs to the metallo-dependent hydrolases superfamily. CpsB/CapC family.</text>
</comment>
<protein>
    <recommendedName>
        <fullName evidence="2">protein-tyrosine-phosphatase</fullName>
        <ecNumber evidence="2">3.1.3.48</ecNumber>
    </recommendedName>
</protein>
<comment type="catalytic activity">
    <reaction evidence="5">
        <text>O-phospho-L-tyrosyl-[protein] + H2O = L-tyrosyl-[protein] + phosphate</text>
        <dbReference type="Rhea" id="RHEA:10684"/>
        <dbReference type="Rhea" id="RHEA-COMP:10136"/>
        <dbReference type="Rhea" id="RHEA-COMP:20101"/>
        <dbReference type="ChEBI" id="CHEBI:15377"/>
        <dbReference type="ChEBI" id="CHEBI:43474"/>
        <dbReference type="ChEBI" id="CHEBI:46858"/>
        <dbReference type="ChEBI" id="CHEBI:61978"/>
        <dbReference type="EC" id="3.1.3.48"/>
    </reaction>
</comment>
<dbReference type="EC" id="3.1.3.48" evidence="2"/>
<dbReference type="PANTHER" id="PTHR39181">
    <property type="entry name" value="TYROSINE-PROTEIN PHOSPHATASE YWQE"/>
    <property type="match status" value="1"/>
</dbReference>
<keyword evidence="4" id="KW-0904">Protein phosphatase</keyword>
<comment type="caution">
    <text evidence="6">The sequence shown here is derived from an EMBL/GenBank/DDBJ whole genome shotgun (WGS) entry which is preliminary data.</text>
</comment>
<dbReference type="PIRSF" id="PIRSF016557">
    <property type="entry name" value="Caps_synth_CpsB"/>
    <property type="match status" value="1"/>
</dbReference>
<dbReference type="Proteomes" id="UP000036356">
    <property type="component" value="Unassembled WGS sequence"/>
</dbReference>
<accession>A0A0J1FT38</accession>
<reference evidence="6 7" key="1">
    <citation type="submission" date="2015-06" db="EMBL/GenBank/DDBJ databases">
        <title>Draft genome of the moderately acidophilic sulfate reducer Candidatus Desulfosporosinus acididurans strain M1.</title>
        <authorList>
            <person name="Poehlein A."/>
            <person name="Petzsch P."/>
            <person name="Johnson B.D."/>
            <person name="Schloemann M."/>
            <person name="Daniel R."/>
            <person name="Muehling M."/>
        </authorList>
    </citation>
    <scope>NUCLEOTIDE SEQUENCE [LARGE SCALE GENOMIC DNA]</scope>
    <source>
        <strain evidence="6 7">M1</strain>
    </source>
</reference>
<dbReference type="InterPro" id="IPR016195">
    <property type="entry name" value="Pol/histidinol_Pase-like"/>
</dbReference>
<dbReference type="RefSeq" id="WP_047810014.1">
    <property type="nucleotide sequence ID" value="NZ_LDZY01000006.1"/>
</dbReference>
<evidence type="ECO:0000256" key="1">
    <source>
        <dbReference type="ARBA" id="ARBA00005750"/>
    </source>
</evidence>
<organism evidence="6 7">
    <name type="scientific">Desulfosporosinus acididurans</name>
    <dbReference type="NCBI Taxonomy" id="476652"/>
    <lineage>
        <taxon>Bacteria</taxon>
        <taxon>Bacillati</taxon>
        <taxon>Bacillota</taxon>
        <taxon>Clostridia</taxon>
        <taxon>Eubacteriales</taxon>
        <taxon>Desulfitobacteriaceae</taxon>
        <taxon>Desulfosporosinus</taxon>
    </lineage>
</organism>
<name>A0A0J1FT38_9FIRM</name>
<evidence type="ECO:0000256" key="2">
    <source>
        <dbReference type="ARBA" id="ARBA00013064"/>
    </source>
</evidence>
<dbReference type="PANTHER" id="PTHR39181:SF1">
    <property type="entry name" value="TYROSINE-PROTEIN PHOSPHATASE YWQE"/>
    <property type="match status" value="1"/>
</dbReference>
<dbReference type="Gene3D" id="3.20.20.140">
    <property type="entry name" value="Metal-dependent hydrolases"/>
    <property type="match status" value="1"/>
</dbReference>
<evidence type="ECO:0000256" key="5">
    <source>
        <dbReference type="ARBA" id="ARBA00051722"/>
    </source>
</evidence>
<proteinExistence type="inferred from homology"/>
<dbReference type="AlphaFoldDB" id="A0A0J1FT38"/>
<dbReference type="PATRIC" id="fig|476652.3.peg.2249"/>
<dbReference type="InterPro" id="IPR016667">
    <property type="entry name" value="Caps_polysacc_synth_CpsB/CapC"/>
</dbReference>
<keyword evidence="3 6" id="KW-0378">Hydrolase</keyword>
<keyword evidence="7" id="KW-1185">Reference proteome</keyword>